<protein>
    <submittedName>
        <fullName evidence="1">Uncharacterized protein</fullName>
    </submittedName>
</protein>
<dbReference type="EMBL" id="CCSF01000001">
    <property type="protein sequence ID" value="CDZ93981.1"/>
    <property type="molecule type" value="Genomic_DNA"/>
</dbReference>
<accession>A0A078LVW4</accession>
<proteinExistence type="predicted"/>
<evidence type="ECO:0000313" key="1">
    <source>
        <dbReference type="EMBL" id="CDZ93981.1"/>
    </source>
</evidence>
<sequence>MAKRRTTLILAASISLAIVLGAGLYAGYQWQAFKREQGIAALEIQGWRLSADGLFLQHISLIRQTTEKRLTLKVDDLRLSPDTWWRPLPLRSLHINQLQVDWQRAAQPDLPSGDETPPTQPALRQMQDWLAWIPRQGEVASFYLNLPCPSGACSEQGSLRWQHTGEQALPATVELRLRHDSHNLTLLADAHEEGPDTHLDLQVQLDGKQRLSLLNRWSPQSDSTLWNGSLALSELPEAPWLLAWLDNWLDFQPPTLPELPEQMRLGAAWSLKLDTSDPLEAWKTMTGDLKLSTHLPSPWPLPEIGLVHGQLDLAARAKQGTWLPTELAANLHLEPAADLLAALPQSLRPQGLQLVATPGPAQASSSTLPLQIQLLTEGPAAGTLQAQLLLNTAPPYGLSIEQGRLQLQGRRLPELDASGLAADLHFQGRASPQLATLALTEGSTIILDSLTSAELTLEKLVLGLAGVNIEANLADNQLHATGAPLIEAGLLRQASLRPQGWRWHSSLDGDQQGIALEGPLTNEAGLALALALRHNWADNRTRIDAKLAELFLRAGNPLAATLADWPQTLELTTGRIQAQGHVELLGDNPPNLTATLIAKGVGGIFDRTEVSGLDAELKLGLQRDRLRLEVPELKVQQANPGFSFGPLLVQGEYNANVQQLQQGRLDWTTAEAQVMGGRLWLDPGTADLGADRQRLNAHLRGLQLPALFEAYPAEGLSGTGVIDGELQAQRSEQGLSIEQGTLQAREPGGVLRFRSAKIQALGQSNPAMRLVAEALDDFHYDLLTSEVRYATNGTLNLGLRLHGHNPALEGGRPVNLSVNLEEDVPALLTSLQLSDRVSETIQRRVQERLR</sequence>
<dbReference type="InterPro" id="IPR021730">
    <property type="entry name" value="YdbH"/>
</dbReference>
<dbReference type="AlphaFoldDB" id="A0A078LVW4"/>
<name>A0A078LVW4_9PSED</name>
<evidence type="ECO:0000313" key="2">
    <source>
        <dbReference type="Proteomes" id="UP000053902"/>
    </source>
</evidence>
<gene>
    <name evidence="1" type="ORF">BN1079_01290</name>
</gene>
<dbReference type="Pfam" id="PF11739">
    <property type="entry name" value="YdbH-like"/>
    <property type="match status" value="1"/>
</dbReference>
<dbReference type="OrthoDB" id="9759996at2"/>
<keyword evidence="2" id="KW-1185">Reference proteome</keyword>
<dbReference type="eggNOG" id="COG2911">
    <property type="taxonomic scope" value="Bacteria"/>
</dbReference>
<reference evidence="1 2" key="1">
    <citation type="submission" date="2014-07" db="EMBL/GenBank/DDBJ databases">
        <authorList>
            <person name="Urmite Genomes Urmite Genomes"/>
        </authorList>
    </citation>
    <scope>NUCLEOTIDE SEQUENCE [LARGE SCALE GENOMIC DNA]</scope>
    <source>
        <strain evidence="1 2">20_BN</strain>
    </source>
</reference>
<dbReference type="HOGENOM" id="CLU_016954_0_0_6"/>
<dbReference type="RefSeq" id="WP_037023093.1">
    <property type="nucleotide sequence ID" value="NZ_CCSF01000001.1"/>
</dbReference>
<dbReference type="Proteomes" id="UP000053902">
    <property type="component" value="Unassembled WGS sequence"/>
</dbReference>
<dbReference type="STRING" id="1499686.BN1079_01290"/>
<organism evidence="1 2">
    <name type="scientific">Pseudomonas saudiphocaensis</name>
    <dbReference type="NCBI Taxonomy" id="1499686"/>
    <lineage>
        <taxon>Bacteria</taxon>
        <taxon>Pseudomonadati</taxon>
        <taxon>Pseudomonadota</taxon>
        <taxon>Gammaproteobacteria</taxon>
        <taxon>Pseudomonadales</taxon>
        <taxon>Pseudomonadaceae</taxon>
        <taxon>Pseudomonas</taxon>
    </lineage>
</organism>